<name>A0A9D2ZSD3_9MICC</name>
<protein>
    <submittedName>
        <fullName evidence="2">Uncharacterized protein</fullName>
    </submittedName>
</protein>
<evidence type="ECO:0000313" key="2">
    <source>
        <dbReference type="EMBL" id="HJD50722.1"/>
    </source>
</evidence>
<dbReference type="Proteomes" id="UP000823908">
    <property type="component" value="Unassembled WGS sequence"/>
</dbReference>
<keyword evidence="1" id="KW-1133">Transmembrane helix</keyword>
<accession>A0A9D2ZSD3</accession>
<feature type="transmembrane region" description="Helical" evidence="1">
    <location>
        <begin position="21"/>
        <end position="40"/>
    </location>
</feature>
<comment type="caution">
    <text evidence="2">The sequence shown here is derived from an EMBL/GenBank/DDBJ whole genome shotgun (WGS) entry which is preliminary data.</text>
</comment>
<keyword evidence="1" id="KW-0812">Transmembrane</keyword>
<proteinExistence type="predicted"/>
<reference evidence="2" key="1">
    <citation type="journal article" date="2021" name="PeerJ">
        <title>Extensive microbial diversity within the chicken gut microbiome revealed by metagenomics and culture.</title>
        <authorList>
            <person name="Gilroy R."/>
            <person name="Ravi A."/>
            <person name="Getino M."/>
            <person name="Pursley I."/>
            <person name="Horton D.L."/>
            <person name="Alikhan N.F."/>
            <person name="Baker D."/>
            <person name="Gharbi K."/>
            <person name="Hall N."/>
            <person name="Watson M."/>
            <person name="Adriaenssens E.M."/>
            <person name="Foster-Nyarko E."/>
            <person name="Jarju S."/>
            <person name="Secka A."/>
            <person name="Antonio M."/>
            <person name="Oren A."/>
            <person name="Chaudhuri R.R."/>
            <person name="La Ragione R."/>
            <person name="Hildebrand F."/>
            <person name="Pallen M.J."/>
        </authorList>
    </citation>
    <scope>NUCLEOTIDE SEQUENCE</scope>
    <source>
        <strain evidence="2">ChiHjej10B9-4811</strain>
    </source>
</reference>
<reference evidence="2" key="2">
    <citation type="submission" date="2021-04" db="EMBL/GenBank/DDBJ databases">
        <authorList>
            <person name="Gilroy R."/>
        </authorList>
    </citation>
    <scope>NUCLEOTIDE SEQUENCE</scope>
    <source>
        <strain evidence="2">ChiHjej10B9-4811</strain>
    </source>
</reference>
<keyword evidence="1" id="KW-0472">Membrane</keyword>
<evidence type="ECO:0000313" key="3">
    <source>
        <dbReference type="Proteomes" id="UP000823908"/>
    </source>
</evidence>
<organism evidence="2 3">
    <name type="scientific">Candidatus Rothia avistercoris</name>
    <dbReference type="NCBI Taxonomy" id="2840479"/>
    <lineage>
        <taxon>Bacteria</taxon>
        <taxon>Bacillati</taxon>
        <taxon>Actinomycetota</taxon>
        <taxon>Actinomycetes</taxon>
        <taxon>Micrococcales</taxon>
        <taxon>Micrococcaceae</taxon>
        <taxon>Rothia</taxon>
    </lineage>
</organism>
<dbReference type="EMBL" id="DWUS01000066">
    <property type="protein sequence ID" value="HJD50722.1"/>
    <property type="molecule type" value="Genomic_DNA"/>
</dbReference>
<evidence type="ECO:0000256" key="1">
    <source>
        <dbReference type="SAM" id="Phobius"/>
    </source>
</evidence>
<sequence>MNRQDLQGTYRQKKRPGIVAGAALGLSLLLAVVASFFLAGTSTLGRSPSSEPIEHITVTRKAAVPGYSDAQCWQAFTRVAETNILGKELLAHKFSVIWCAKDGGIVYQQDATTVDYEGPNMRSDPPANPDYSLAYELDSLESYRTVISRMVNNSSGLPSYGFERCVAFTLDVEGTAEGELSCVPN</sequence>
<dbReference type="AlphaFoldDB" id="A0A9D2ZSD3"/>
<gene>
    <name evidence="2" type="ORF">H9908_02455</name>
</gene>